<organism evidence="2 3">
    <name type="scientific">Sphingomonas hankookensis</name>
    <dbReference type="NCBI Taxonomy" id="563996"/>
    <lineage>
        <taxon>Bacteria</taxon>
        <taxon>Pseudomonadati</taxon>
        <taxon>Pseudomonadota</taxon>
        <taxon>Alphaproteobacteria</taxon>
        <taxon>Sphingomonadales</taxon>
        <taxon>Sphingomonadaceae</taxon>
        <taxon>Sphingomonas</taxon>
    </lineage>
</organism>
<feature type="region of interest" description="Disordered" evidence="1">
    <location>
        <begin position="1"/>
        <end position="79"/>
    </location>
</feature>
<protein>
    <submittedName>
        <fullName evidence="2">Uncharacterized protein</fullName>
    </submittedName>
</protein>
<evidence type="ECO:0000313" key="2">
    <source>
        <dbReference type="EMBL" id="KZE10914.1"/>
    </source>
</evidence>
<reference evidence="3" key="1">
    <citation type="submission" date="2016-01" db="EMBL/GenBank/DDBJ databases">
        <title>Draft genome of Chromobacterium sp. F49.</title>
        <authorList>
            <person name="Hong K.W."/>
        </authorList>
    </citation>
    <scope>NUCLEOTIDE SEQUENCE [LARGE SCALE GENOMIC DNA]</scope>
    <source>
        <strain evidence="3">CN3</strain>
    </source>
</reference>
<sequence length="79" mass="7703">MTDDGKQPNQAVGGGSDAAKPDGVNTSPSGGESAGGAYPNPHDDSDAGRFDGGQSEKDYHGGPGGAHNDATGTDKSDAD</sequence>
<feature type="compositionally biased region" description="Basic and acidic residues" evidence="1">
    <location>
        <begin position="41"/>
        <end position="60"/>
    </location>
</feature>
<accession>A0ABR5Y8Q0</accession>
<gene>
    <name evidence="2" type="ORF">AVT10_06070</name>
</gene>
<comment type="caution">
    <text evidence="2">The sequence shown here is derived from an EMBL/GenBank/DDBJ whole genome shotgun (WGS) entry which is preliminary data.</text>
</comment>
<dbReference type="EMBL" id="LQQO01000045">
    <property type="protein sequence ID" value="KZE10914.1"/>
    <property type="molecule type" value="Genomic_DNA"/>
</dbReference>
<evidence type="ECO:0000256" key="1">
    <source>
        <dbReference type="SAM" id="MobiDB-lite"/>
    </source>
</evidence>
<name>A0ABR5Y8Q0_9SPHN</name>
<dbReference type="RefSeq" id="WP_066693127.1">
    <property type="nucleotide sequence ID" value="NZ_CP117025.1"/>
</dbReference>
<keyword evidence="3" id="KW-1185">Reference proteome</keyword>
<proteinExistence type="predicted"/>
<evidence type="ECO:0000313" key="3">
    <source>
        <dbReference type="Proteomes" id="UP000076609"/>
    </source>
</evidence>
<dbReference type="Proteomes" id="UP000076609">
    <property type="component" value="Unassembled WGS sequence"/>
</dbReference>